<evidence type="ECO:0000313" key="6">
    <source>
        <dbReference type="Proteomes" id="UP000823561"/>
    </source>
</evidence>
<dbReference type="InterPro" id="IPR043128">
    <property type="entry name" value="Rev_trsase/Diguanyl_cyclase"/>
</dbReference>
<dbReference type="FunFam" id="3.10.20.370:FF:000003">
    <property type="entry name" value="Transposon Tf2-6 polyprotein"/>
    <property type="match status" value="1"/>
</dbReference>
<gene>
    <name evidence="5" type="ORF">AALO_G00095330</name>
</gene>
<dbReference type="GO" id="GO:0006259">
    <property type="term" value="P:DNA metabolic process"/>
    <property type="evidence" value="ECO:0007669"/>
    <property type="project" value="UniProtKB-ARBA"/>
</dbReference>
<protein>
    <recommendedName>
        <fullName evidence="2">Gypsy retrotransposon integrase-like protein 1</fullName>
    </recommendedName>
</protein>
<dbReference type="Gene3D" id="3.30.70.270">
    <property type="match status" value="1"/>
</dbReference>
<dbReference type="GO" id="GO:0003824">
    <property type="term" value="F:catalytic activity"/>
    <property type="evidence" value="ECO:0007669"/>
    <property type="project" value="UniProtKB-KW"/>
</dbReference>
<keyword evidence="6" id="KW-1185">Reference proteome</keyword>
<dbReference type="PANTHER" id="PTHR37984">
    <property type="entry name" value="PROTEIN CBG26694"/>
    <property type="match status" value="1"/>
</dbReference>
<dbReference type="FunFam" id="1.10.340.70:FF:000001">
    <property type="entry name" value="Retrovirus-related Pol polyprotein from transposon gypsy-like Protein"/>
    <property type="match status" value="1"/>
</dbReference>
<evidence type="ECO:0000256" key="1">
    <source>
        <dbReference type="ARBA" id="ARBA00023268"/>
    </source>
</evidence>
<dbReference type="PANTHER" id="PTHR37984:SF5">
    <property type="entry name" value="PROTEIN NYNRIN-LIKE"/>
    <property type="match status" value="1"/>
</dbReference>
<keyword evidence="1" id="KW-0511">Multifunctional enzyme</keyword>
<dbReference type="InterPro" id="IPR012337">
    <property type="entry name" value="RNaseH-like_sf"/>
</dbReference>
<organism evidence="5 6">
    <name type="scientific">Alosa alosa</name>
    <name type="common">allis shad</name>
    <dbReference type="NCBI Taxonomy" id="278164"/>
    <lineage>
        <taxon>Eukaryota</taxon>
        <taxon>Metazoa</taxon>
        <taxon>Chordata</taxon>
        <taxon>Craniata</taxon>
        <taxon>Vertebrata</taxon>
        <taxon>Euteleostomi</taxon>
        <taxon>Actinopterygii</taxon>
        <taxon>Neopterygii</taxon>
        <taxon>Teleostei</taxon>
        <taxon>Clupei</taxon>
        <taxon>Clupeiformes</taxon>
        <taxon>Clupeoidei</taxon>
        <taxon>Clupeidae</taxon>
        <taxon>Alosa</taxon>
    </lineage>
</organism>
<dbReference type="SUPFAM" id="SSF56672">
    <property type="entry name" value="DNA/RNA polymerases"/>
    <property type="match status" value="1"/>
</dbReference>
<dbReference type="InterPro" id="IPR036397">
    <property type="entry name" value="RNaseH_sf"/>
</dbReference>
<dbReference type="Pfam" id="PF17919">
    <property type="entry name" value="RT_RNaseH_2"/>
    <property type="match status" value="1"/>
</dbReference>
<evidence type="ECO:0000259" key="4">
    <source>
        <dbReference type="Pfam" id="PF17921"/>
    </source>
</evidence>
<dbReference type="GO" id="GO:0003676">
    <property type="term" value="F:nucleic acid binding"/>
    <property type="evidence" value="ECO:0007669"/>
    <property type="project" value="InterPro"/>
</dbReference>
<evidence type="ECO:0000256" key="2">
    <source>
        <dbReference type="ARBA" id="ARBA00039658"/>
    </source>
</evidence>
<comment type="caution">
    <text evidence="5">The sequence shown here is derived from an EMBL/GenBank/DDBJ whole genome shotgun (WGS) entry which is preliminary data.</text>
</comment>
<accession>A0AAV6GSI1</accession>
<dbReference type="InterPro" id="IPR043502">
    <property type="entry name" value="DNA/RNA_pol_sf"/>
</dbReference>
<dbReference type="Gene3D" id="3.10.20.370">
    <property type="match status" value="1"/>
</dbReference>
<dbReference type="InterPro" id="IPR041588">
    <property type="entry name" value="Integrase_H2C2"/>
</dbReference>
<evidence type="ECO:0000259" key="3">
    <source>
        <dbReference type="Pfam" id="PF17919"/>
    </source>
</evidence>
<dbReference type="EMBL" id="JADWDJ010000007">
    <property type="protein sequence ID" value="KAG5278113.1"/>
    <property type="molecule type" value="Genomic_DNA"/>
</dbReference>
<dbReference type="CDD" id="cd09274">
    <property type="entry name" value="RNase_HI_RT_Ty3"/>
    <property type="match status" value="1"/>
</dbReference>
<reference evidence="5" key="1">
    <citation type="submission" date="2020-10" db="EMBL/GenBank/DDBJ databases">
        <title>Chromosome-scale genome assembly of the Allis shad, Alosa alosa.</title>
        <authorList>
            <person name="Margot Z."/>
            <person name="Christophe K."/>
            <person name="Cabau C."/>
            <person name="Louis A."/>
            <person name="Berthelot C."/>
            <person name="Parey E."/>
            <person name="Roest Crollius H."/>
            <person name="Montfort J."/>
            <person name="Robinson-Rechavi M."/>
            <person name="Bucao C."/>
            <person name="Bouchez O."/>
            <person name="Gislard M."/>
            <person name="Lluch J."/>
            <person name="Milhes M."/>
            <person name="Lampietro C."/>
            <person name="Lopez Roques C."/>
            <person name="Donnadieu C."/>
            <person name="Braasch I."/>
            <person name="Desvignes T."/>
            <person name="Postlethwait J."/>
            <person name="Bobe J."/>
            <person name="Guiguen Y."/>
        </authorList>
    </citation>
    <scope>NUCLEOTIDE SEQUENCE</scope>
    <source>
        <strain evidence="5">M-15738</strain>
        <tissue evidence="5">Blood</tissue>
    </source>
</reference>
<feature type="domain" description="Integrase zinc-binding" evidence="4">
    <location>
        <begin position="261"/>
        <end position="319"/>
    </location>
</feature>
<sequence length="465" mass="52339">MDQQKIKAVMEWPAPSTRRELQSFLGFANFYRRFIRNYGTLAAPLTALTSSAVRFIWSSAAEEAFLTLKQRFTSAPILIHPDPGLQFIVEVDASNIGVGAVLSQRSSKDHKVHPCAFFSHRLTPTEQNYGIGDRELLAVKLALEEWRHWLEGAQVPFLVWTDHKNLEYIRTAKRLNSRQARWSMFFSRFNFILSYRPGSKNVKPDALSRRFSSSEHPQDPDTVLPAHCVVGAAQLQIESIVAAAQSSDSGPSQCPTNRLFVPSSVRSQVLLWGHSSQLSCHPGIRRTLAFIDRRFWWPTMREDVRNFVLACSVCAQNKTSTQPPAGLLQPLQIPKRPWSHISLDFVTGLPPSDGNTTILTVVDRFSKPTARPSGLTNNWRRCCAAWLPRIRPPGANSCLGQNMPSTPIYPPPLAGPPSSAPWVTNHHYFRIKRRRWGFHLLRHSSAAATGRGDALVLHFFAPQPR</sequence>
<name>A0AAV6GSI1_9TELE</name>
<dbReference type="InterPro" id="IPR041577">
    <property type="entry name" value="RT_RNaseH_2"/>
</dbReference>
<dbReference type="Proteomes" id="UP000823561">
    <property type="component" value="Chromosome 7"/>
</dbReference>
<proteinExistence type="predicted"/>
<feature type="domain" description="Reverse transcriptase/retrotransposon-derived protein RNase H-like" evidence="3">
    <location>
        <begin position="57"/>
        <end position="155"/>
    </location>
</feature>
<dbReference type="FunFam" id="3.30.70.270:FF:000020">
    <property type="entry name" value="Transposon Tf2-6 polyprotein-like Protein"/>
    <property type="match status" value="1"/>
</dbReference>
<dbReference type="Pfam" id="PF17921">
    <property type="entry name" value="Integrase_H2C2"/>
    <property type="match status" value="1"/>
</dbReference>
<dbReference type="SUPFAM" id="SSF53098">
    <property type="entry name" value="Ribonuclease H-like"/>
    <property type="match status" value="1"/>
</dbReference>
<dbReference type="InterPro" id="IPR050951">
    <property type="entry name" value="Retrovirus_Pol_polyprotein"/>
</dbReference>
<dbReference type="Gene3D" id="3.30.420.10">
    <property type="entry name" value="Ribonuclease H-like superfamily/Ribonuclease H"/>
    <property type="match status" value="1"/>
</dbReference>
<evidence type="ECO:0000313" key="5">
    <source>
        <dbReference type="EMBL" id="KAG5278113.1"/>
    </source>
</evidence>
<dbReference type="Gene3D" id="1.10.340.70">
    <property type="match status" value="1"/>
</dbReference>
<dbReference type="AlphaFoldDB" id="A0AAV6GSI1"/>